<evidence type="ECO:0000313" key="1">
    <source>
        <dbReference type="EMBL" id="HBJ09948.1"/>
    </source>
</evidence>
<dbReference type="RefSeq" id="WP_009318936.1">
    <property type="nucleotide sequence ID" value="NZ_AP028032.1"/>
</dbReference>
<sequence length="116" mass="13163">MKGFTLKWNGKTISGAVRNACSGIIISNKDDIDVLRLYFGGMDEQGLFPKWCSEDLKPGDKFSITYEDIDESDVSMPVFIRDVNDKEQENQLLLASYNRLKKKLIEEGLIPSKITK</sequence>
<evidence type="ECO:0000313" key="2">
    <source>
        <dbReference type="Proteomes" id="UP000262954"/>
    </source>
</evidence>
<dbReference type="EMBL" id="DNWC01000166">
    <property type="protein sequence ID" value="HBJ09948.1"/>
    <property type="molecule type" value="Genomic_DNA"/>
</dbReference>
<reference evidence="1 2" key="1">
    <citation type="journal article" date="2018" name="Nat. Biotechnol.">
        <title>A standardized bacterial taxonomy based on genome phylogeny substantially revises the tree of life.</title>
        <authorList>
            <person name="Parks D.H."/>
            <person name="Chuvochina M."/>
            <person name="Waite D.W."/>
            <person name="Rinke C."/>
            <person name="Skarshewski A."/>
            <person name="Chaumeil P.A."/>
            <person name="Hugenholtz P."/>
        </authorList>
    </citation>
    <scope>NUCLEOTIDE SEQUENCE [LARGE SCALE GENOMIC DNA]</scope>
    <source>
        <strain evidence="1">UBA11482</strain>
    </source>
</reference>
<gene>
    <name evidence="1" type="ORF">DDY73_13205</name>
</gene>
<comment type="caution">
    <text evidence="1">The sequence shown here is derived from an EMBL/GenBank/DDBJ whole genome shotgun (WGS) entry which is preliminary data.</text>
</comment>
<proteinExistence type="predicted"/>
<accession>A0A354M609</accession>
<dbReference type="AlphaFoldDB" id="A0A354M609"/>
<name>A0A354M609_9BACT</name>
<dbReference type="GeneID" id="92929444"/>
<organism evidence="1 2">
    <name type="scientific">Coprobacter fastidiosus</name>
    <dbReference type="NCBI Taxonomy" id="1099853"/>
    <lineage>
        <taxon>Bacteria</taxon>
        <taxon>Pseudomonadati</taxon>
        <taxon>Bacteroidota</taxon>
        <taxon>Bacteroidia</taxon>
        <taxon>Bacteroidales</taxon>
        <taxon>Barnesiellaceae</taxon>
        <taxon>Coprobacter</taxon>
    </lineage>
</organism>
<protein>
    <submittedName>
        <fullName evidence="1">Uncharacterized protein</fullName>
    </submittedName>
</protein>
<dbReference type="Proteomes" id="UP000262954">
    <property type="component" value="Unassembled WGS sequence"/>
</dbReference>